<feature type="transmembrane region" description="Helical" evidence="10">
    <location>
        <begin position="98"/>
        <end position="117"/>
    </location>
</feature>
<feature type="transmembrane region" description="Helical" evidence="10">
    <location>
        <begin position="162"/>
        <end position="181"/>
    </location>
</feature>
<proteinExistence type="predicted"/>
<evidence type="ECO:0000256" key="6">
    <source>
        <dbReference type="ARBA" id="ARBA00022989"/>
    </source>
</evidence>
<keyword evidence="3" id="KW-1003">Cell membrane</keyword>
<evidence type="ECO:0000313" key="11">
    <source>
        <dbReference type="EMBL" id="CAA6812711.1"/>
    </source>
</evidence>
<keyword evidence="8 10" id="KW-0472">Membrane</keyword>
<dbReference type="Pfam" id="PF01040">
    <property type="entry name" value="UbiA"/>
    <property type="match status" value="1"/>
</dbReference>
<dbReference type="GO" id="GO:0008495">
    <property type="term" value="F:protoheme IX farnesyltransferase activity"/>
    <property type="evidence" value="ECO:0007669"/>
    <property type="project" value="UniProtKB-EC"/>
</dbReference>
<keyword evidence="5 10" id="KW-0812">Transmembrane</keyword>
<evidence type="ECO:0000256" key="1">
    <source>
        <dbReference type="ARBA" id="ARBA00004141"/>
    </source>
</evidence>
<evidence type="ECO:0000256" key="4">
    <source>
        <dbReference type="ARBA" id="ARBA00022679"/>
    </source>
</evidence>
<dbReference type="Gene3D" id="1.10.357.140">
    <property type="entry name" value="UbiA prenyltransferase"/>
    <property type="match status" value="1"/>
</dbReference>
<feature type="transmembrane region" description="Helical" evidence="10">
    <location>
        <begin position="34"/>
        <end position="53"/>
    </location>
</feature>
<evidence type="ECO:0000256" key="5">
    <source>
        <dbReference type="ARBA" id="ARBA00022692"/>
    </source>
</evidence>
<comment type="subcellular location">
    <subcellularLocation>
        <location evidence="1">Membrane</location>
        <topology evidence="1">Multi-pass membrane protein</topology>
    </subcellularLocation>
</comment>
<accession>A0A6S6T059</accession>
<evidence type="ECO:0000256" key="3">
    <source>
        <dbReference type="ARBA" id="ARBA00022475"/>
    </source>
</evidence>
<feature type="transmembrane region" description="Helical" evidence="10">
    <location>
        <begin position="202"/>
        <end position="221"/>
    </location>
</feature>
<dbReference type="AlphaFoldDB" id="A0A6S6T059"/>
<organism evidence="11">
    <name type="scientific">uncultured Sulfurovum sp</name>
    <dbReference type="NCBI Taxonomy" id="269237"/>
    <lineage>
        <taxon>Bacteria</taxon>
        <taxon>Pseudomonadati</taxon>
        <taxon>Campylobacterota</taxon>
        <taxon>Epsilonproteobacteria</taxon>
        <taxon>Campylobacterales</taxon>
        <taxon>Sulfurovaceae</taxon>
        <taxon>Sulfurovum</taxon>
        <taxon>environmental samples</taxon>
    </lineage>
</organism>
<feature type="transmembrane region" description="Helical" evidence="10">
    <location>
        <begin position="129"/>
        <end position="150"/>
    </location>
</feature>
<feature type="transmembrane region" description="Helical" evidence="10">
    <location>
        <begin position="74"/>
        <end position="92"/>
    </location>
</feature>
<keyword evidence="6 10" id="KW-1133">Transmembrane helix</keyword>
<sequence>MIKDFFIVTKFVLSFAVSLSALFAYIMAKGDVGADMFLATFSVLLVAMGVSTLNQVQEYKEDSQMERTKNRPIAAGRMTPLTGYIISAILIILSMILIYSLLGLTGVNIFMFAFIWYNAMYTPLKKKSALAVVPGAILGVIPPAIGWLVAGSSLMELDFIALALYFFIWQVPHFWLLVMLFHGDYKDGGYPTAMRLFGQASLQRLTFVWLVFTIQAGIFLVSIFEPFMVSMLLSVAVGIWAFISSLELLKENFLLSNARSVFWKINAAFLAIIIILSIDEYIKHHI</sequence>
<dbReference type="InterPro" id="IPR006369">
    <property type="entry name" value="Protohaem_IX_farnesylTrfase"/>
</dbReference>
<feature type="transmembrane region" description="Helical" evidence="10">
    <location>
        <begin position="261"/>
        <end position="278"/>
    </location>
</feature>
<evidence type="ECO:0000256" key="7">
    <source>
        <dbReference type="ARBA" id="ARBA00023133"/>
    </source>
</evidence>
<evidence type="ECO:0000256" key="8">
    <source>
        <dbReference type="ARBA" id="ARBA00023136"/>
    </source>
</evidence>
<dbReference type="PANTHER" id="PTHR43448:SF2">
    <property type="entry name" value="PROTOHEME IX FARNESYLTRANSFERASE, MITOCHONDRIAL"/>
    <property type="match status" value="1"/>
</dbReference>
<dbReference type="InterPro" id="IPR044878">
    <property type="entry name" value="UbiA_sf"/>
</dbReference>
<dbReference type="PANTHER" id="PTHR43448">
    <property type="entry name" value="PROTOHEME IX FARNESYLTRANSFERASE, MITOCHONDRIAL"/>
    <property type="match status" value="1"/>
</dbReference>
<evidence type="ECO:0000256" key="2">
    <source>
        <dbReference type="ARBA" id="ARBA00012292"/>
    </source>
</evidence>
<evidence type="ECO:0000256" key="9">
    <source>
        <dbReference type="ARBA" id="ARBA00047690"/>
    </source>
</evidence>
<protein>
    <recommendedName>
        <fullName evidence="2">heme o synthase</fullName>
        <ecNumber evidence="2">2.5.1.141</ecNumber>
    </recommendedName>
</protein>
<evidence type="ECO:0000256" key="10">
    <source>
        <dbReference type="SAM" id="Phobius"/>
    </source>
</evidence>
<keyword evidence="7" id="KW-0350">Heme biosynthesis</keyword>
<dbReference type="GO" id="GO:0006784">
    <property type="term" value="P:heme A biosynthetic process"/>
    <property type="evidence" value="ECO:0007669"/>
    <property type="project" value="TreeGrafter"/>
</dbReference>
<gene>
    <name evidence="11" type="ORF">HELGO_WM15552</name>
</gene>
<name>A0A6S6T059_9BACT</name>
<dbReference type="InterPro" id="IPR000537">
    <property type="entry name" value="UbiA_prenyltransferase"/>
</dbReference>
<comment type="catalytic activity">
    <reaction evidence="9">
        <text>heme b + (2E,6E)-farnesyl diphosphate + H2O = Fe(II)-heme o + diphosphate</text>
        <dbReference type="Rhea" id="RHEA:28070"/>
        <dbReference type="ChEBI" id="CHEBI:15377"/>
        <dbReference type="ChEBI" id="CHEBI:33019"/>
        <dbReference type="ChEBI" id="CHEBI:60344"/>
        <dbReference type="ChEBI" id="CHEBI:60530"/>
        <dbReference type="ChEBI" id="CHEBI:175763"/>
        <dbReference type="EC" id="2.5.1.141"/>
    </reaction>
</comment>
<keyword evidence="4" id="KW-0808">Transferase</keyword>
<dbReference type="EC" id="2.5.1.141" evidence="2"/>
<dbReference type="EMBL" id="CACVAZ010000074">
    <property type="protein sequence ID" value="CAA6812711.1"/>
    <property type="molecule type" value="Genomic_DNA"/>
</dbReference>
<feature type="transmembrane region" description="Helical" evidence="10">
    <location>
        <begin position="227"/>
        <end position="249"/>
    </location>
</feature>
<feature type="transmembrane region" description="Helical" evidence="10">
    <location>
        <begin position="7"/>
        <end position="28"/>
    </location>
</feature>
<reference evidence="11" key="1">
    <citation type="submission" date="2020-01" db="EMBL/GenBank/DDBJ databases">
        <authorList>
            <person name="Meier V. D."/>
            <person name="Meier V D."/>
        </authorList>
    </citation>
    <scope>NUCLEOTIDE SEQUENCE</scope>
    <source>
        <strain evidence="11">HLG_WM_MAG_02</strain>
    </source>
</reference>
<dbReference type="GO" id="GO:0016020">
    <property type="term" value="C:membrane"/>
    <property type="evidence" value="ECO:0007669"/>
    <property type="project" value="UniProtKB-SubCell"/>
</dbReference>